<proteinExistence type="predicted"/>
<name>A0A7G2CBK2_9TRYP</name>
<protein>
    <submittedName>
        <fullName evidence="1">Uncharacterized protein</fullName>
    </submittedName>
</protein>
<organism evidence="1 2">
    <name type="scientific">Angomonas deanei</name>
    <dbReference type="NCBI Taxonomy" id="59799"/>
    <lineage>
        <taxon>Eukaryota</taxon>
        <taxon>Discoba</taxon>
        <taxon>Euglenozoa</taxon>
        <taxon>Kinetoplastea</taxon>
        <taxon>Metakinetoplastina</taxon>
        <taxon>Trypanosomatida</taxon>
        <taxon>Trypanosomatidae</taxon>
        <taxon>Strigomonadinae</taxon>
        <taxon>Angomonas</taxon>
    </lineage>
</organism>
<dbReference type="VEuPathDB" id="TriTrypDB:ADEAN_000357400"/>
<dbReference type="Proteomes" id="UP000515908">
    <property type="component" value="Chromosome 06"/>
</dbReference>
<reference evidence="1 2" key="1">
    <citation type="submission" date="2020-08" db="EMBL/GenBank/DDBJ databases">
        <authorList>
            <person name="Newling K."/>
            <person name="Davey J."/>
            <person name="Forrester S."/>
        </authorList>
    </citation>
    <scope>NUCLEOTIDE SEQUENCE [LARGE SCALE GENOMIC DNA]</scope>
    <source>
        <strain evidence="2">Crithidia deanei Carvalho (ATCC PRA-265)</strain>
    </source>
</reference>
<dbReference type="EMBL" id="LR877150">
    <property type="protein sequence ID" value="CAD2216113.1"/>
    <property type="molecule type" value="Genomic_DNA"/>
</dbReference>
<dbReference type="AlphaFoldDB" id="A0A7G2CBK2"/>
<sequence length="117" mass="12942">MRALCECLEVSSDNFYLPHYLTPVEWYTPGAVVLVYVALAVAPPPQGAASDGIEDAPEPEEPYDWVSYERGMAVCPDEEEREVLTEVRRKLAKAHRAGLYKPVEGCGLFGEAVKKAK</sequence>
<gene>
    <name evidence="1" type="ORF">ADEAN_000357400</name>
</gene>
<evidence type="ECO:0000313" key="2">
    <source>
        <dbReference type="Proteomes" id="UP000515908"/>
    </source>
</evidence>
<accession>A0A7G2CBK2</accession>
<evidence type="ECO:0000313" key="1">
    <source>
        <dbReference type="EMBL" id="CAD2216113.1"/>
    </source>
</evidence>
<keyword evidence="2" id="KW-1185">Reference proteome</keyword>